<sequence>MTIQHDVIIFICELNCQHKKLRGVSEMTNVKRGSQALIQSMINQQVKYVFGIPGAKVDQLFEDLKYSDQPNAPKLIVARHEQNAAFIAAGIGRLTGKPGVVATTSGPGVSNLVTGLMTATAEGDPVIALGGQVPRDDLARYTHQSIPSKELMSVASKSSVEVQDSNNLSEAFTNAYSTAISGKPGASFISLPSDVLSGNVTRPEMQKLQAPEQTQTFAKTLTQIVKMIQNAKLPVILAGMRASSENVTEAFHNLLAKVSLSVVETYQGAGVISHKFENDYFGRVGLFRNQIGDTLLKQSDLVIAIGYDPVEYEARNWNVEHNDQIINIDTVAPELTADYQPDMVIESDIASTLAALTDALPEDYQLSQSAVAQLAKLREEFDGQNDVKTDAKPGTMHPLDIVNTLQTKVDDDTTVTVDIGSHYIWMARHFRIYRPRHLLFSNGMQTLGVSLPWAIAAKLVRPNEKVISVSGDGGFLFSGQELETAVRLKLNIVQLIWNDGYYDMVKFQEQAKYGKIAGVKFGPVDYVKYAESFGAKGLRATNASELAAALDQAQQEDGPVIIDIPVDYSDNIELKSALLPDLLN</sequence>
<evidence type="ECO:0000313" key="7">
    <source>
        <dbReference type="EMBL" id="KRM53602.1"/>
    </source>
</evidence>
<dbReference type="GO" id="GO:0000287">
    <property type="term" value="F:magnesium ion binding"/>
    <property type="evidence" value="ECO:0007669"/>
    <property type="project" value="InterPro"/>
</dbReference>
<dbReference type="GO" id="GO:0003984">
    <property type="term" value="F:acetolactate synthase activity"/>
    <property type="evidence" value="ECO:0007669"/>
    <property type="project" value="InterPro"/>
</dbReference>
<dbReference type="InterPro" id="IPR012001">
    <property type="entry name" value="Thiamin_PyroP_enz_TPP-bd_dom"/>
</dbReference>
<dbReference type="GO" id="GO:0050660">
    <property type="term" value="F:flavin adenine dinucleotide binding"/>
    <property type="evidence" value="ECO:0007669"/>
    <property type="project" value="TreeGrafter"/>
</dbReference>
<evidence type="ECO:0000256" key="3">
    <source>
        <dbReference type="RuleBase" id="RU362132"/>
    </source>
</evidence>
<dbReference type="Proteomes" id="UP000051164">
    <property type="component" value="Unassembled WGS sequence"/>
</dbReference>
<dbReference type="Gene3D" id="3.40.50.1220">
    <property type="entry name" value="TPP-binding domain"/>
    <property type="match status" value="1"/>
</dbReference>
<organism evidence="7 8">
    <name type="scientific">Lentilactobacillus kefiri DSM 20587 = JCM 5818</name>
    <dbReference type="NCBI Taxonomy" id="1423764"/>
    <lineage>
        <taxon>Bacteria</taxon>
        <taxon>Bacillati</taxon>
        <taxon>Bacillota</taxon>
        <taxon>Bacilli</taxon>
        <taxon>Lactobacillales</taxon>
        <taxon>Lactobacillaceae</taxon>
        <taxon>Lentilactobacillus</taxon>
    </lineage>
</organism>
<dbReference type="GO" id="GO:0034077">
    <property type="term" value="P:butanediol metabolic process"/>
    <property type="evidence" value="ECO:0007669"/>
    <property type="project" value="InterPro"/>
</dbReference>
<dbReference type="CDD" id="cd07035">
    <property type="entry name" value="TPP_PYR_POX_like"/>
    <property type="match status" value="1"/>
</dbReference>
<dbReference type="Pfam" id="PF00205">
    <property type="entry name" value="TPP_enzyme_M"/>
    <property type="match status" value="1"/>
</dbReference>
<dbReference type="AlphaFoldDB" id="A0A8E1RJV7"/>
<reference evidence="7 8" key="1">
    <citation type="journal article" date="2015" name="Genome Announc.">
        <title>Expanding the biotechnology potential of lactobacilli through comparative genomics of 213 strains and associated genera.</title>
        <authorList>
            <person name="Sun Z."/>
            <person name="Harris H.M."/>
            <person name="McCann A."/>
            <person name="Guo C."/>
            <person name="Argimon S."/>
            <person name="Zhang W."/>
            <person name="Yang X."/>
            <person name="Jeffery I.B."/>
            <person name="Cooney J.C."/>
            <person name="Kagawa T.F."/>
            <person name="Liu W."/>
            <person name="Song Y."/>
            <person name="Salvetti E."/>
            <person name="Wrobel A."/>
            <person name="Rasinkangas P."/>
            <person name="Parkhill J."/>
            <person name="Rea M.C."/>
            <person name="O'Sullivan O."/>
            <person name="Ritari J."/>
            <person name="Douillard F.P."/>
            <person name="Paul Ross R."/>
            <person name="Yang R."/>
            <person name="Briner A.E."/>
            <person name="Felis G.E."/>
            <person name="de Vos W.M."/>
            <person name="Barrangou R."/>
            <person name="Klaenhammer T.R."/>
            <person name="Caufield P.W."/>
            <person name="Cui Y."/>
            <person name="Zhang H."/>
            <person name="O'Toole P.W."/>
        </authorList>
    </citation>
    <scope>NUCLEOTIDE SEQUENCE [LARGE SCALE GENOMIC DNA]</scope>
    <source>
        <strain evidence="7 8">DSM 20587</strain>
    </source>
</reference>
<dbReference type="InterPro" id="IPR029035">
    <property type="entry name" value="DHS-like_NAD/FAD-binding_dom"/>
</dbReference>
<comment type="caution">
    <text evidence="7">The sequence shown here is derived from an EMBL/GenBank/DDBJ whole genome shotgun (WGS) entry which is preliminary data.</text>
</comment>
<evidence type="ECO:0000256" key="1">
    <source>
        <dbReference type="ARBA" id="ARBA00007812"/>
    </source>
</evidence>
<gene>
    <name evidence="7" type="ORF">FC95_GL000689</name>
</gene>
<keyword evidence="2 3" id="KW-0786">Thiamine pyrophosphate</keyword>
<evidence type="ECO:0000256" key="2">
    <source>
        <dbReference type="ARBA" id="ARBA00023052"/>
    </source>
</evidence>
<protein>
    <submittedName>
        <fullName evidence="7">Acetolactate synthase, catabolic</fullName>
    </submittedName>
</protein>
<dbReference type="EMBL" id="AYYV01000014">
    <property type="protein sequence ID" value="KRM53602.1"/>
    <property type="molecule type" value="Genomic_DNA"/>
</dbReference>
<feature type="domain" description="Thiamine pyrophosphate enzyme central" evidence="4">
    <location>
        <begin position="222"/>
        <end position="356"/>
    </location>
</feature>
<dbReference type="GO" id="GO:0009099">
    <property type="term" value="P:L-valine biosynthetic process"/>
    <property type="evidence" value="ECO:0007669"/>
    <property type="project" value="TreeGrafter"/>
</dbReference>
<evidence type="ECO:0000259" key="5">
    <source>
        <dbReference type="Pfam" id="PF02775"/>
    </source>
</evidence>
<dbReference type="NCBIfam" id="TIGR02418">
    <property type="entry name" value="acolac_catab"/>
    <property type="match status" value="1"/>
</dbReference>
<dbReference type="NCBIfam" id="NF006378">
    <property type="entry name" value="PRK08617.1"/>
    <property type="match status" value="1"/>
</dbReference>
<dbReference type="GO" id="GO:0030976">
    <property type="term" value="F:thiamine pyrophosphate binding"/>
    <property type="evidence" value="ECO:0007669"/>
    <property type="project" value="InterPro"/>
</dbReference>
<dbReference type="Gene3D" id="3.40.50.970">
    <property type="match status" value="2"/>
</dbReference>
<dbReference type="SUPFAM" id="SSF52518">
    <property type="entry name" value="Thiamin diphosphate-binding fold (THDP-binding)"/>
    <property type="match status" value="2"/>
</dbReference>
<dbReference type="GO" id="GO:0009097">
    <property type="term" value="P:isoleucine biosynthetic process"/>
    <property type="evidence" value="ECO:0007669"/>
    <property type="project" value="TreeGrafter"/>
</dbReference>
<dbReference type="InterPro" id="IPR000399">
    <property type="entry name" value="TPP-bd_CS"/>
</dbReference>
<dbReference type="Pfam" id="PF02776">
    <property type="entry name" value="TPP_enzyme_N"/>
    <property type="match status" value="1"/>
</dbReference>
<dbReference type="Pfam" id="PF02775">
    <property type="entry name" value="TPP_enzyme_C"/>
    <property type="match status" value="1"/>
</dbReference>
<evidence type="ECO:0000259" key="4">
    <source>
        <dbReference type="Pfam" id="PF00205"/>
    </source>
</evidence>
<dbReference type="PANTHER" id="PTHR18968:SF129">
    <property type="entry name" value="ACETOLACTATE SYNTHASE"/>
    <property type="match status" value="1"/>
</dbReference>
<comment type="similarity">
    <text evidence="1 3">Belongs to the TPP enzyme family.</text>
</comment>
<dbReference type="GO" id="GO:0005948">
    <property type="term" value="C:acetolactate synthase complex"/>
    <property type="evidence" value="ECO:0007669"/>
    <property type="project" value="TreeGrafter"/>
</dbReference>
<dbReference type="PANTHER" id="PTHR18968">
    <property type="entry name" value="THIAMINE PYROPHOSPHATE ENZYMES"/>
    <property type="match status" value="1"/>
</dbReference>
<dbReference type="PROSITE" id="PS00187">
    <property type="entry name" value="TPP_ENZYMES"/>
    <property type="match status" value="1"/>
</dbReference>
<feature type="domain" description="Thiamine pyrophosphate enzyme TPP-binding" evidence="5">
    <location>
        <begin position="418"/>
        <end position="564"/>
    </location>
</feature>
<evidence type="ECO:0000313" key="8">
    <source>
        <dbReference type="Proteomes" id="UP000051164"/>
    </source>
</evidence>
<dbReference type="InterPro" id="IPR011766">
    <property type="entry name" value="TPP_enzyme_TPP-bd"/>
</dbReference>
<evidence type="ECO:0000259" key="6">
    <source>
        <dbReference type="Pfam" id="PF02776"/>
    </source>
</evidence>
<feature type="domain" description="Thiamine pyrophosphate enzyme N-terminal TPP-binding" evidence="6">
    <location>
        <begin position="32"/>
        <end position="145"/>
    </location>
</feature>
<dbReference type="SUPFAM" id="SSF52467">
    <property type="entry name" value="DHS-like NAD/FAD-binding domain"/>
    <property type="match status" value="1"/>
</dbReference>
<accession>A0A8E1RJV7</accession>
<dbReference type="InterPro" id="IPR012782">
    <property type="entry name" value="Acetolactate_synth_catblc"/>
</dbReference>
<dbReference type="InterPro" id="IPR029061">
    <property type="entry name" value="THDP-binding"/>
</dbReference>
<dbReference type="FunFam" id="3.40.50.970:FF:000007">
    <property type="entry name" value="Acetolactate synthase"/>
    <property type="match status" value="1"/>
</dbReference>
<proteinExistence type="inferred from homology"/>
<dbReference type="InterPro" id="IPR012000">
    <property type="entry name" value="Thiamin_PyroP_enz_cen_dom"/>
</dbReference>
<name>A0A8E1RJV7_LENKE</name>
<dbReference type="InterPro" id="IPR045229">
    <property type="entry name" value="TPP_enz"/>
</dbReference>